<dbReference type="EMBL" id="LR796274">
    <property type="protein sequence ID" value="CAB4133577.1"/>
    <property type="molecule type" value="Genomic_DNA"/>
</dbReference>
<accession>A0A6J5LKG2</accession>
<gene>
    <name evidence="1" type="ORF">UFOVP257_299</name>
</gene>
<protein>
    <submittedName>
        <fullName evidence="1">Uncharacterized protein</fullName>
    </submittedName>
</protein>
<name>A0A6J5LKG2_9CAUD</name>
<organism evidence="1">
    <name type="scientific">uncultured Caudovirales phage</name>
    <dbReference type="NCBI Taxonomy" id="2100421"/>
    <lineage>
        <taxon>Viruses</taxon>
        <taxon>Duplodnaviria</taxon>
        <taxon>Heunggongvirae</taxon>
        <taxon>Uroviricota</taxon>
        <taxon>Caudoviricetes</taxon>
        <taxon>Peduoviridae</taxon>
        <taxon>Maltschvirus</taxon>
        <taxon>Maltschvirus maltsch</taxon>
    </lineage>
</organism>
<evidence type="ECO:0000313" key="1">
    <source>
        <dbReference type="EMBL" id="CAB4133577.1"/>
    </source>
</evidence>
<sequence>MFNLTRQLKNIIIDTADEMVYDQLYFGYFEFDDEDISKISHQINVPASEICKVLKIKNPLGTE</sequence>
<proteinExistence type="predicted"/>
<reference evidence="1" key="1">
    <citation type="submission" date="2020-04" db="EMBL/GenBank/DDBJ databases">
        <authorList>
            <person name="Chiriac C."/>
            <person name="Salcher M."/>
            <person name="Ghai R."/>
            <person name="Kavagutti S V."/>
        </authorList>
    </citation>
    <scope>NUCLEOTIDE SEQUENCE</scope>
</reference>